<accession>A0A438MHD4</accession>
<organism evidence="1 2">
    <name type="scientific">Nonomuraea polychroma</name>
    <dbReference type="NCBI Taxonomy" id="46176"/>
    <lineage>
        <taxon>Bacteria</taxon>
        <taxon>Bacillati</taxon>
        <taxon>Actinomycetota</taxon>
        <taxon>Actinomycetes</taxon>
        <taxon>Streptosporangiales</taxon>
        <taxon>Streptosporangiaceae</taxon>
        <taxon>Nonomuraea</taxon>
    </lineage>
</organism>
<name>A0A438MHD4_9ACTN</name>
<gene>
    <name evidence="1" type="ORF">EDD27_7833</name>
</gene>
<protein>
    <submittedName>
        <fullName evidence="1">Uncharacterized protein</fullName>
    </submittedName>
</protein>
<comment type="caution">
    <text evidence="1">The sequence shown here is derived from an EMBL/GenBank/DDBJ whole genome shotgun (WGS) entry which is preliminary data.</text>
</comment>
<proteinExistence type="predicted"/>
<keyword evidence="2" id="KW-1185">Reference proteome</keyword>
<reference evidence="1 2" key="1">
    <citation type="submission" date="2019-01" db="EMBL/GenBank/DDBJ databases">
        <title>Sequencing the genomes of 1000 actinobacteria strains.</title>
        <authorList>
            <person name="Klenk H.-P."/>
        </authorList>
    </citation>
    <scope>NUCLEOTIDE SEQUENCE [LARGE SCALE GENOMIC DNA]</scope>
    <source>
        <strain evidence="1 2">DSM 43925</strain>
    </source>
</reference>
<dbReference type="AlphaFoldDB" id="A0A438MHD4"/>
<evidence type="ECO:0000313" key="2">
    <source>
        <dbReference type="Proteomes" id="UP000284824"/>
    </source>
</evidence>
<sequence>MARLHGEVVVAALPRGWVEEYVRAMLDHAASLTLDDDGWIQGDEDLADVTLVEGNHLTAGARYQRHTDPADGAAGNGTTSEMVLTSWERRREVSADITTWHPSNDRTTWTVRLRNPDALETVVVGGAHHAGKRYHRLSWIIRIDCRRWWRLAEARGSRGENAPVTAQLRHRLAQGRLEVSPAAADGGTWRLGLTLAVRGRGWLRPFAAVGLLFGRRALENKFREMIEEAAEGWNEEISRLRELDPREADLWLAQLQAMRSQLDRRNEEDD</sequence>
<dbReference type="RefSeq" id="WP_127936734.1">
    <property type="nucleotide sequence ID" value="NZ_SAUN01000001.1"/>
</dbReference>
<evidence type="ECO:0000313" key="1">
    <source>
        <dbReference type="EMBL" id="RVX45056.1"/>
    </source>
</evidence>
<dbReference type="Proteomes" id="UP000284824">
    <property type="component" value="Unassembled WGS sequence"/>
</dbReference>
<dbReference type="EMBL" id="SAUN01000001">
    <property type="protein sequence ID" value="RVX45056.1"/>
    <property type="molecule type" value="Genomic_DNA"/>
</dbReference>
<dbReference type="OrthoDB" id="3420364at2"/>